<feature type="compositionally biased region" description="Low complexity" evidence="8">
    <location>
        <begin position="78"/>
        <end position="97"/>
    </location>
</feature>
<dbReference type="InterPro" id="IPR000626">
    <property type="entry name" value="Ubiquitin-like_dom"/>
</dbReference>
<feature type="domain" description="Ubiquitin-like" evidence="9">
    <location>
        <begin position="1"/>
        <end position="77"/>
    </location>
</feature>
<keyword evidence="11" id="KW-1185">Reference proteome</keyword>
<evidence type="ECO:0000256" key="5">
    <source>
        <dbReference type="ARBA" id="ARBA00022670"/>
    </source>
</evidence>
<keyword evidence="7" id="KW-0378">Hydrolase</keyword>
<dbReference type="GO" id="GO:0005886">
    <property type="term" value="C:plasma membrane"/>
    <property type="evidence" value="ECO:0007669"/>
    <property type="project" value="EnsemblFungi"/>
</dbReference>
<dbReference type="InterPro" id="IPR033882">
    <property type="entry name" value="DDI1_N"/>
</dbReference>
<comment type="function">
    <text evidence="1">Probable aspartic protease. May be involved in the regulation of exocytosis. Acts as a linker between the 19S proteasome and polyubiquitinated proteins via UBA domain interactions with ubiquitin for their subsequent degradation. Required for S-phase checkpoint control.</text>
</comment>
<evidence type="ECO:0000313" key="10">
    <source>
        <dbReference type="EMBL" id="EDK45484.1"/>
    </source>
</evidence>
<feature type="region of interest" description="Disordered" evidence="8">
    <location>
        <begin position="164"/>
        <end position="185"/>
    </location>
</feature>
<dbReference type="GO" id="GO:0004190">
    <property type="term" value="F:aspartic-type endopeptidase activity"/>
    <property type="evidence" value="ECO:0007669"/>
    <property type="project" value="UniProtKB-KW"/>
</dbReference>
<dbReference type="PROSITE" id="PS50053">
    <property type="entry name" value="UBIQUITIN_2"/>
    <property type="match status" value="1"/>
</dbReference>
<dbReference type="GO" id="GO:0045740">
    <property type="term" value="P:positive regulation of DNA replication"/>
    <property type="evidence" value="ECO:0007669"/>
    <property type="project" value="EnsemblFungi"/>
</dbReference>
<evidence type="ECO:0000256" key="2">
    <source>
        <dbReference type="ARBA" id="ARBA00009136"/>
    </source>
</evidence>
<evidence type="ECO:0000256" key="7">
    <source>
        <dbReference type="ARBA" id="ARBA00022801"/>
    </source>
</evidence>
<dbReference type="InParanoid" id="A5E226"/>
<dbReference type="Pfam" id="PF09668">
    <property type="entry name" value="Asp_protease"/>
    <property type="match status" value="1"/>
</dbReference>
<comment type="similarity">
    <text evidence="2">Belongs to the DDI1 family.</text>
</comment>
<dbReference type="GO" id="GO:0043130">
    <property type="term" value="F:ubiquitin binding"/>
    <property type="evidence" value="ECO:0007669"/>
    <property type="project" value="EnsemblFungi"/>
</dbReference>
<dbReference type="InterPro" id="IPR019103">
    <property type="entry name" value="Peptidase_aspartic_DDI1-type"/>
</dbReference>
<keyword evidence="6" id="KW-0064">Aspartyl protease</keyword>
<dbReference type="GO" id="GO:0043328">
    <property type="term" value="P:protein transport to vacuole involved in ubiquitin-dependent protein catabolic process via the multivesicular body sorting pathway"/>
    <property type="evidence" value="ECO:0007669"/>
    <property type="project" value="EnsemblFungi"/>
</dbReference>
<evidence type="ECO:0000256" key="8">
    <source>
        <dbReference type="SAM" id="MobiDB-lite"/>
    </source>
</evidence>
<dbReference type="OrthoDB" id="1047367at2759"/>
<dbReference type="GO" id="GO:0009306">
    <property type="term" value="P:protein secretion"/>
    <property type="evidence" value="ECO:0007669"/>
    <property type="project" value="EnsemblFungi"/>
</dbReference>
<comment type="subunit">
    <text evidence="3">Binds ubiquitin and polyubiquitinated proteins.</text>
</comment>
<dbReference type="FunCoup" id="A5E226">
    <property type="interactions" value="270"/>
</dbReference>
<dbReference type="VEuPathDB" id="FungiDB:LELG_03663"/>
<evidence type="ECO:0000256" key="3">
    <source>
        <dbReference type="ARBA" id="ARBA00011128"/>
    </source>
</evidence>
<dbReference type="SMART" id="SM00213">
    <property type="entry name" value="UBQ"/>
    <property type="match status" value="1"/>
</dbReference>
<dbReference type="PROSITE" id="PS00141">
    <property type="entry name" value="ASP_PROTEASE"/>
    <property type="match status" value="1"/>
</dbReference>
<dbReference type="InterPro" id="IPR001969">
    <property type="entry name" value="Aspartic_peptidase_AS"/>
</dbReference>
<dbReference type="CDD" id="cd05479">
    <property type="entry name" value="RP_DDI"/>
    <property type="match status" value="1"/>
</dbReference>
<dbReference type="HOGENOM" id="CLU_020435_0_1_1"/>
<dbReference type="eggNOG" id="KOG0012">
    <property type="taxonomic scope" value="Eukaryota"/>
</dbReference>
<name>A5E226_LODEL</name>
<dbReference type="InterPro" id="IPR029071">
    <property type="entry name" value="Ubiquitin-like_domsf"/>
</dbReference>
<dbReference type="GO" id="GO:0030674">
    <property type="term" value="F:protein-macromolecule adaptor activity"/>
    <property type="evidence" value="ECO:0007669"/>
    <property type="project" value="EnsemblFungi"/>
</dbReference>
<gene>
    <name evidence="10" type="ORF">LELG_03663</name>
</gene>
<evidence type="ECO:0000256" key="4">
    <source>
        <dbReference type="ARBA" id="ARBA00021491"/>
    </source>
</evidence>
<dbReference type="GO" id="GO:0031593">
    <property type="term" value="F:polyubiquitin modification-dependent protein binding"/>
    <property type="evidence" value="ECO:0007669"/>
    <property type="project" value="EnsemblFungi"/>
</dbReference>
<dbReference type="Pfam" id="PF00240">
    <property type="entry name" value="ubiquitin"/>
    <property type="match status" value="1"/>
</dbReference>
<dbReference type="SUPFAM" id="SSF50630">
    <property type="entry name" value="Acid proteases"/>
    <property type="match status" value="1"/>
</dbReference>
<evidence type="ECO:0000259" key="9">
    <source>
        <dbReference type="PROSITE" id="PS50053"/>
    </source>
</evidence>
<proteinExistence type="inferred from homology"/>
<dbReference type="Gene3D" id="3.10.20.90">
    <property type="entry name" value="Phosphatidylinositol 3-kinase Catalytic Subunit, Chain A, domain 1"/>
    <property type="match status" value="1"/>
</dbReference>
<reference evidence="10 11" key="1">
    <citation type="journal article" date="2009" name="Nature">
        <title>Evolution of pathogenicity and sexual reproduction in eight Candida genomes.</title>
        <authorList>
            <person name="Butler G."/>
            <person name="Rasmussen M.D."/>
            <person name="Lin M.F."/>
            <person name="Santos M.A."/>
            <person name="Sakthikumar S."/>
            <person name="Munro C.A."/>
            <person name="Rheinbay E."/>
            <person name="Grabherr M."/>
            <person name="Forche A."/>
            <person name="Reedy J.L."/>
            <person name="Agrafioti I."/>
            <person name="Arnaud M.B."/>
            <person name="Bates S."/>
            <person name="Brown A.J."/>
            <person name="Brunke S."/>
            <person name="Costanzo M.C."/>
            <person name="Fitzpatrick D.A."/>
            <person name="de Groot P.W."/>
            <person name="Harris D."/>
            <person name="Hoyer L.L."/>
            <person name="Hube B."/>
            <person name="Klis F.M."/>
            <person name="Kodira C."/>
            <person name="Lennard N."/>
            <person name="Logue M.E."/>
            <person name="Martin R."/>
            <person name="Neiman A.M."/>
            <person name="Nikolaou E."/>
            <person name="Quail M.A."/>
            <person name="Quinn J."/>
            <person name="Santos M.C."/>
            <person name="Schmitzberger F.F."/>
            <person name="Sherlock G."/>
            <person name="Shah P."/>
            <person name="Silverstein K.A."/>
            <person name="Skrzypek M.S."/>
            <person name="Soll D."/>
            <person name="Staggs R."/>
            <person name="Stansfield I."/>
            <person name="Stumpf M.P."/>
            <person name="Sudbery P.E."/>
            <person name="Srikantha T."/>
            <person name="Zeng Q."/>
            <person name="Berman J."/>
            <person name="Berriman M."/>
            <person name="Heitman J."/>
            <person name="Gow N.A."/>
            <person name="Lorenz M.C."/>
            <person name="Birren B.W."/>
            <person name="Kellis M."/>
            <person name="Cuomo C.A."/>
        </authorList>
    </citation>
    <scope>NUCLEOTIDE SEQUENCE [LARGE SCALE GENOMIC DNA]</scope>
    <source>
        <strain evidence="11">ATCC 11503 / BCRC 21390 / CBS 2605 / JCM 1781 / NBRC 1676 / NRRL YB-4239</strain>
    </source>
</reference>
<dbReference type="GO" id="GO:1904855">
    <property type="term" value="F:proteasome regulatory particle binding"/>
    <property type="evidence" value="ECO:0007669"/>
    <property type="project" value="EnsemblFungi"/>
</dbReference>
<protein>
    <recommendedName>
        <fullName evidence="4">DNA damage-inducible protein 1</fullName>
    </recommendedName>
</protein>
<dbReference type="EMBL" id="CH981527">
    <property type="protein sequence ID" value="EDK45484.1"/>
    <property type="molecule type" value="Genomic_DNA"/>
</dbReference>
<dbReference type="STRING" id="379508.A5E226"/>
<keyword evidence="5" id="KW-0645">Protease</keyword>
<dbReference type="CDD" id="cd01796">
    <property type="entry name" value="Ubl_Ddi1_like"/>
    <property type="match status" value="1"/>
</dbReference>
<dbReference type="PANTHER" id="PTHR12917">
    <property type="entry name" value="ASPARTYL PROTEASE DDI-RELATED"/>
    <property type="match status" value="1"/>
</dbReference>
<feature type="region of interest" description="Disordered" evidence="8">
    <location>
        <begin position="78"/>
        <end position="112"/>
    </location>
</feature>
<evidence type="ECO:0000256" key="1">
    <source>
        <dbReference type="ARBA" id="ARBA00003231"/>
    </source>
</evidence>
<dbReference type="SUPFAM" id="SSF54236">
    <property type="entry name" value="Ubiquitin-like"/>
    <property type="match status" value="1"/>
</dbReference>
<organism evidence="10 11">
    <name type="scientific">Lodderomyces elongisporus (strain ATCC 11503 / CBS 2605 / JCM 1781 / NBRC 1676 / NRRL YB-4239)</name>
    <name type="common">Yeast</name>
    <name type="synonym">Saccharomyces elongisporus</name>
    <dbReference type="NCBI Taxonomy" id="379508"/>
    <lineage>
        <taxon>Eukaryota</taxon>
        <taxon>Fungi</taxon>
        <taxon>Dikarya</taxon>
        <taxon>Ascomycota</taxon>
        <taxon>Saccharomycotina</taxon>
        <taxon>Pichiomycetes</taxon>
        <taxon>Debaryomycetaceae</taxon>
        <taxon>Candida/Lodderomyces clade</taxon>
        <taxon>Lodderomyces</taxon>
    </lineage>
</organism>
<dbReference type="AlphaFoldDB" id="A5E226"/>
<dbReference type="InterPro" id="IPR021109">
    <property type="entry name" value="Peptidase_aspartic_dom_sf"/>
</dbReference>
<evidence type="ECO:0000256" key="6">
    <source>
        <dbReference type="ARBA" id="ARBA00022750"/>
    </source>
</evidence>
<dbReference type="GO" id="GO:0000149">
    <property type="term" value="F:SNARE binding"/>
    <property type="evidence" value="ECO:0007669"/>
    <property type="project" value="EnsemblFungi"/>
</dbReference>
<dbReference type="PANTHER" id="PTHR12917:SF1">
    <property type="entry name" value="AT13091P"/>
    <property type="match status" value="1"/>
</dbReference>
<evidence type="ECO:0000313" key="11">
    <source>
        <dbReference type="Proteomes" id="UP000001996"/>
    </source>
</evidence>
<dbReference type="Gene3D" id="2.40.70.10">
    <property type="entry name" value="Acid Proteases"/>
    <property type="match status" value="1"/>
</dbReference>
<sequence>MQLTISLDFSGDIISVDVPESLSLEDFKAYLLAETGVEPDQQIIIHNGKTLVANSALNELGLGNDDLLTLSKKRLQNNQSQSAQSGQQLGQQLGQQQRAPASASGSLANPAESQIHERIEMIRLQIQSDPHSLENIRVTQPSLYNAVNDPIRFRDLMIEQVKEEQRETSSTQEEMWRLQQDPDNPENQARIMELIQQEAIEENMKLAWEISPESFTSVNMLHIKLKINGVEQIAMVDSGAAMTVISSEIAEQCGISRLIDKRFKGQAVGVGTQNIGGKIHSVPIEIAGSGIELPCSFYIVDTSVGILFGLDMLRRHGCVIDLKRDVLIIGGHIEAKFLSEAELPRKSLGGNIFSRES</sequence>
<dbReference type="OMA" id="GHRLNAF"/>
<dbReference type="Proteomes" id="UP000001996">
    <property type="component" value="Unassembled WGS sequence"/>
</dbReference>
<accession>A5E226</accession>